<dbReference type="RefSeq" id="WP_163087396.1">
    <property type="nucleotide sequence ID" value="NZ_JAAAWN010000024.1"/>
</dbReference>
<sequence length="93" mass="9852">MKTSLLAATIITASLFTTSANAQESYITSMLNNMVKYAVTVSSSELKADAVESIANTTYHFSLDESTSTGKVSISDIAETKVDESVTASSDEE</sequence>
<dbReference type="EMBL" id="JAAAWN010000024">
    <property type="protein sequence ID" value="NDV92568.1"/>
    <property type="molecule type" value="Genomic_DNA"/>
</dbReference>
<evidence type="ECO:0000256" key="1">
    <source>
        <dbReference type="SAM" id="SignalP"/>
    </source>
</evidence>
<evidence type="ECO:0000313" key="3">
    <source>
        <dbReference type="Proteomes" id="UP000470213"/>
    </source>
</evidence>
<comment type="caution">
    <text evidence="2">The sequence shown here is derived from an EMBL/GenBank/DDBJ whole genome shotgun (WGS) entry which is preliminary data.</text>
</comment>
<accession>A0A7X5RLZ6</accession>
<proteinExistence type="predicted"/>
<keyword evidence="3" id="KW-1185">Reference proteome</keyword>
<dbReference type="Proteomes" id="UP000470213">
    <property type="component" value="Unassembled WGS sequence"/>
</dbReference>
<feature type="chain" id="PRO_5031228634" evidence="1">
    <location>
        <begin position="23"/>
        <end position="93"/>
    </location>
</feature>
<dbReference type="AlphaFoldDB" id="A0A7X5RLZ6"/>
<reference evidence="2 3" key="1">
    <citation type="submission" date="2020-01" db="EMBL/GenBank/DDBJ databases">
        <authorList>
            <person name="Chen J."/>
            <person name="Zhu S."/>
            <person name="Yang J."/>
        </authorList>
    </citation>
    <scope>NUCLEOTIDE SEQUENCE [LARGE SCALE GENOMIC DNA]</scope>
    <source>
        <strain evidence="2 3">345S023</strain>
    </source>
</reference>
<gene>
    <name evidence="2" type="ORF">GTH32_15445</name>
</gene>
<evidence type="ECO:0000313" key="2">
    <source>
        <dbReference type="EMBL" id="NDV92568.1"/>
    </source>
</evidence>
<organism evidence="2 3">
    <name type="scientific">Alteromonas profundi</name>
    <dbReference type="NCBI Taxonomy" id="2696062"/>
    <lineage>
        <taxon>Bacteria</taxon>
        <taxon>Pseudomonadati</taxon>
        <taxon>Pseudomonadota</taxon>
        <taxon>Gammaproteobacteria</taxon>
        <taxon>Alteromonadales</taxon>
        <taxon>Alteromonadaceae</taxon>
        <taxon>Alteromonas/Salinimonas group</taxon>
        <taxon>Alteromonas</taxon>
    </lineage>
</organism>
<name>A0A7X5RLZ6_9ALTE</name>
<feature type="signal peptide" evidence="1">
    <location>
        <begin position="1"/>
        <end position="22"/>
    </location>
</feature>
<keyword evidence="1" id="KW-0732">Signal</keyword>
<protein>
    <submittedName>
        <fullName evidence="2">Uncharacterized protein</fullName>
    </submittedName>
</protein>